<dbReference type="GeneID" id="4316454"/>
<keyword evidence="4 6" id="KW-0472">Membrane</keyword>
<protein>
    <recommendedName>
        <fullName evidence="7">Rhodopsin domain-containing protein</fullName>
    </recommendedName>
</protein>
<dbReference type="AlphaFoldDB" id="Q0CWL8"/>
<dbReference type="EMBL" id="CH476596">
    <property type="protein sequence ID" value="EAU36878.1"/>
    <property type="molecule type" value="Genomic_DNA"/>
</dbReference>
<accession>Q0CWL8</accession>
<proteinExistence type="inferred from homology"/>
<feature type="domain" description="Rhodopsin" evidence="7">
    <location>
        <begin position="26"/>
        <end position="153"/>
    </location>
</feature>
<gene>
    <name evidence="8" type="ORF">ATEG_01916</name>
</gene>
<dbReference type="HOGENOM" id="CLU_1594278_0_0_1"/>
<evidence type="ECO:0000256" key="1">
    <source>
        <dbReference type="ARBA" id="ARBA00004141"/>
    </source>
</evidence>
<dbReference type="InterPro" id="IPR052337">
    <property type="entry name" value="SAT4-like"/>
</dbReference>
<comment type="subcellular location">
    <subcellularLocation>
        <location evidence="1">Membrane</location>
        <topology evidence="1">Multi-pass membrane protein</topology>
    </subcellularLocation>
</comment>
<dbReference type="Pfam" id="PF20684">
    <property type="entry name" value="Fung_rhodopsin"/>
    <property type="match status" value="1"/>
</dbReference>
<comment type="similarity">
    <text evidence="5">Belongs to the SAT4 family.</text>
</comment>
<feature type="transmembrane region" description="Helical" evidence="6">
    <location>
        <begin position="88"/>
        <end position="110"/>
    </location>
</feature>
<evidence type="ECO:0000256" key="6">
    <source>
        <dbReference type="SAM" id="Phobius"/>
    </source>
</evidence>
<dbReference type="GO" id="GO:0016020">
    <property type="term" value="C:membrane"/>
    <property type="evidence" value="ECO:0007669"/>
    <property type="project" value="UniProtKB-SubCell"/>
</dbReference>
<feature type="transmembrane region" description="Helical" evidence="6">
    <location>
        <begin position="46"/>
        <end position="68"/>
    </location>
</feature>
<dbReference type="PANTHER" id="PTHR33048:SF140">
    <property type="entry name" value="ATPASE, PUTATIVE (EUROFUNG)-RELATED"/>
    <property type="match status" value="1"/>
</dbReference>
<dbReference type="OrthoDB" id="3897607at2759"/>
<evidence type="ECO:0000256" key="4">
    <source>
        <dbReference type="ARBA" id="ARBA00023136"/>
    </source>
</evidence>
<organism evidence="8 9">
    <name type="scientific">Aspergillus terreus (strain NIH 2624 / FGSC A1156)</name>
    <dbReference type="NCBI Taxonomy" id="341663"/>
    <lineage>
        <taxon>Eukaryota</taxon>
        <taxon>Fungi</taxon>
        <taxon>Dikarya</taxon>
        <taxon>Ascomycota</taxon>
        <taxon>Pezizomycotina</taxon>
        <taxon>Eurotiomycetes</taxon>
        <taxon>Eurotiomycetidae</taxon>
        <taxon>Eurotiales</taxon>
        <taxon>Aspergillaceae</taxon>
        <taxon>Aspergillus</taxon>
        <taxon>Aspergillus subgen. Circumdati</taxon>
    </lineage>
</organism>
<dbReference type="VEuPathDB" id="FungiDB:ATEG_01916"/>
<evidence type="ECO:0000256" key="5">
    <source>
        <dbReference type="ARBA" id="ARBA00038359"/>
    </source>
</evidence>
<keyword evidence="2 6" id="KW-0812">Transmembrane</keyword>
<name>Q0CWL8_ASPTN</name>
<keyword evidence="3 6" id="KW-1133">Transmembrane helix</keyword>
<evidence type="ECO:0000256" key="2">
    <source>
        <dbReference type="ARBA" id="ARBA00022692"/>
    </source>
</evidence>
<feature type="transmembrane region" description="Helical" evidence="6">
    <location>
        <begin position="122"/>
        <end position="143"/>
    </location>
</feature>
<sequence length="156" mass="17656">MVQGRSEAIIIVTAAVLALSTLAVSLRCYTRLYIVRAFGWDDKTMLTAMALNIAFCICTFVGATYGIGQKNAWFLERPNNLHIALFSWWLGQIFYILTCVVAKTSIALTLLRITVVRTHAIILYIVTTFNIIVGLLFFFFTIFQCKPIEFLLDNDD</sequence>
<reference evidence="9" key="1">
    <citation type="submission" date="2005-09" db="EMBL/GenBank/DDBJ databases">
        <title>Annotation of the Aspergillus terreus NIH2624 genome.</title>
        <authorList>
            <person name="Birren B.W."/>
            <person name="Lander E.S."/>
            <person name="Galagan J.E."/>
            <person name="Nusbaum C."/>
            <person name="Devon K."/>
            <person name="Henn M."/>
            <person name="Ma L.-J."/>
            <person name="Jaffe D.B."/>
            <person name="Butler J."/>
            <person name="Alvarez P."/>
            <person name="Gnerre S."/>
            <person name="Grabherr M."/>
            <person name="Kleber M."/>
            <person name="Mauceli E.W."/>
            <person name="Brockman W."/>
            <person name="Rounsley S."/>
            <person name="Young S.K."/>
            <person name="LaButti K."/>
            <person name="Pushparaj V."/>
            <person name="DeCaprio D."/>
            <person name="Crawford M."/>
            <person name="Koehrsen M."/>
            <person name="Engels R."/>
            <person name="Montgomery P."/>
            <person name="Pearson M."/>
            <person name="Howarth C."/>
            <person name="Larson L."/>
            <person name="Luoma S."/>
            <person name="White J."/>
            <person name="Alvarado L."/>
            <person name="Kodira C.D."/>
            <person name="Zeng Q."/>
            <person name="Oleary S."/>
            <person name="Yandava C."/>
            <person name="Denning D.W."/>
            <person name="Nierman W.C."/>
            <person name="Milne T."/>
            <person name="Madden K."/>
        </authorList>
    </citation>
    <scope>NUCLEOTIDE SEQUENCE [LARGE SCALE GENOMIC DNA]</scope>
    <source>
        <strain evidence="9">NIH 2624 / FGSC A1156</strain>
    </source>
</reference>
<dbReference type="Proteomes" id="UP000007963">
    <property type="component" value="Unassembled WGS sequence"/>
</dbReference>
<evidence type="ECO:0000313" key="8">
    <source>
        <dbReference type="EMBL" id="EAU36878.1"/>
    </source>
</evidence>
<dbReference type="OMA" id="NIAFCIC"/>
<evidence type="ECO:0000313" key="9">
    <source>
        <dbReference type="Proteomes" id="UP000007963"/>
    </source>
</evidence>
<dbReference type="PANTHER" id="PTHR33048">
    <property type="entry name" value="PTH11-LIKE INTEGRAL MEMBRANE PROTEIN (AFU_ORTHOLOGUE AFUA_5G11245)"/>
    <property type="match status" value="1"/>
</dbReference>
<dbReference type="RefSeq" id="XP_001211094.1">
    <property type="nucleotide sequence ID" value="XM_001211094.1"/>
</dbReference>
<evidence type="ECO:0000256" key="3">
    <source>
        <dbReference type="ARBA" id="ARBA00022989"/>
    </source>
</evidence>
<dbReference type="InterPro" id="IPR049326">
    <property type="entry name" value="Rhodopsin_dom_fungi"/>
</dbReference>
<evidence type="ECO:0000259" key="7">
    <source>
        <dbReference type="Pfam" id="PF20684"/>
    </source>
</evidence>
<feature type="transmembrane region" description="Helical" evidence="6">
    <location>
        <begin position="6"/>
        <end position="26"/>
    </location>
</feature>